<dbReference type="SUPFAM" id="SSF54523">
    <property type="entry name" value="Pili subunits"/>
    <property type="match status" value="1"/>
</dbReference>
<keyword evidence="5 8" id="KW-0812">Transmembrane</keyword>
<keyword evidence="3" id="KW-0488">Methylation</keyword>
<evidence type="ECO:0000256" key="3">
    <source>
        <dbReference type="ARBA" id="ARBA00022481"/>
    </source>
</evidence>
<sequence length="188" mass="20694">MNKNGFTPLEITQYHLWKGKELNIFDQSLRPCTFRQKYLTGFTLVEMLVVISIIVLVSVVAVPAITPFLKGQGLSKGARIVQASALAARSMAINSRETRRLVFDSIYSKLSIIDDNATVLDREEFLPNNIEFGIGDVTWTVGTSTVSFDPNGSADTTDLGTDTIIIQDKQGNTKNLKIISYTGQISSD</sequence>
<dbReference type="InterPro" id="IPR045584">
    <property type="entry name" value="Pilin-like"/>
</dbReference>
<comment type="subcellular location">
    <subcellularLocation>
        <location evidence="1">Cell inner membrane</location>
        <topology evidence="1">Single-pass membrane protein</topology>
    </subcellularLocation>
</comment>
<keyword evidence="2" id="KW-1003">Cell membrane</keyword>
<dbReference type="Pfam" id="PF12019">
    <property type="entry name" value="GspH"/>
    <property type="match status" value="1"/>
</dbReference>
<proteinExistence type="predicted"/>
<evidence type="ECO:0000256" key="8">
    <source>
        <dbReference type="SAM" id="Phobius"/>
    </source>
</evidence>
<keyword evidence="7 8" id="KW-0472">Membrane</keyword>
<dbReference type="InterPro" id="IPR012902">
    <property type="entry name" value="N_methyl_site"/>
</dbReference>
<feature type="domain" description="General secretion pathway GspH" evidence="9">
    <location>
        <begin position="81"/>
        <end position="174"/>
    </location>
</feature>
<keyword evidence="6 8" id="KW-1133">Transmembrane helix</keyword>
<gene>
    <name evidence="10" type="ORF">LCGC14_1976840</name>
</gene>
<dbReference type="AlphaFoldDB" id="A0A0F9I740"/>
<keyword evidence="4" id="KW-0997">Cell inner membrane</keyword>
<dbReference type="GO" id="GO:0015627">
    <property type="term" value="C:type II protein secretion system complex"/>
    <property type="evidence" value="ECO:0007669"/>
    <property type="project" value="InterPro"/>
</dbReference>
<evidence type="ECO:0000256" key="2">
    <source>
        <dbReference type="ARBA" id="ARBA00022475"/>
    </source>
</evidence>
<name>A0A0F9I740_9ZZZZ</name>
<evidence type="ECO:0000256" key="1">
    <source>
        <dbReference type="ARBA" id="ARBA00004377"/>
    </source>
</evidence>
<evidence type="ECO:0000256" key="7">
    <source>
        <dbReference type="ARBA" id="ARBA00023136"/>
    </source>
</evidence>
<feature type="transmembrane region" description="Helical" evidence="8">
    <location>
        <begin position="47"/>
        <end position="69"/>
    </location>
</feature>
<dbReference type="PROSITE" id="PS00409">
    <property type="entry name" value="PROKAR_NTER_METHYL"/>
    <property type="match status" value="1"/>
</dbReference>
<dbReference type="InterPro" id="IPR022346">
    <property type="entry name" value="T2SS_GspH"/>
</dbReference>
<dbReference type="EMBL" id="LAZR01022040">
    <property type="protein sequence ID" value="KKL83232.1"/>
    <property type="molecule type" value="Genomic_DNA"/>
</dbReference>
<comment type="caution">
    <text evidence="10">The sequence shown here is derived from an EMBL/GenBank/DDBJ whole genome shotgun (WGS) entry which is preliminary data.</text>
</comment>
<evidence type="ECO:0000256" key="4">
    <source>
        <dbReference type="ARBA" id="ARBA00022519"/>
    </source>
</evidence>
<evidence type="ECO:0000313" key="10">
    <source>
        <dbReference type="EMBL" id="KKL83232.1"/>
    </source>
</evidence>
<dbReference type="Gene3D" id="3.30.700.10">
    <property type="entry name" value="Glycoprotein, Type 4 Pilin"/>
    <property type="match status" value="1"/>
</dbReference>
<accession>A0A0F9I740</accession>
<dbReference type="GO" id="GO:0005886">
    <property type="term" value="C:plasma membrane"/>
    <property type="evidence" value="ECO:0007669"/>
    <property type="project" value="UniProtKB-SubCell"/>
</dbReference>
<dbReference type="NCBIfam" id="TIGR02532">
    <property type="entry name" value="IV_pilin_GFxxxE"/>
    <property type="match status" value="1"/>
</dbReference>
<reference evidence="10" key="1">
    <citation type="journal article" date="2015" name="Nature">
        <title>Complex archaea that bridge the gap between prokaryotes and eukaryotes.</title>
        <authorList>
            <person name="Spang A."/>
            <person name="Saw J.H."/>
            <person name="Jorgensen S.L."/>
            <person name="Zaremba-Niedzwiedzka K."/>
            <person name="Martijn J."/>
            <person name="Lind A.E."/>
            <person name="van Eijk R."/>
            <person name="Schleper C."/>
            <person name="Guy L."/>
            <person name="Ettema T.J."/>
        </authorList>
    </citation>
    <scope>NUCLEOTIDE SEQUENCE</scope>
</reference>
<dbReference type="GO" id="GO:0015628">
    <property type="term" value="P:protein secretion by the type II secretion system"/>
    <property type="evidence" value="ECO:0007669"/>
    <property type="project" value="InterPro"/>
</dbReference>
<protein>
    <recommendedName>
        <fullName evidence="9">General secretion pathway GspH domain-containing protein</fullName>
    </recommendedName>
</protein>
<evidence type="ECO:0000256" key="5">
    <source>
        <dbReference type="ARBA" id="ARBA00022692"/>
    </source>
</evidence>
<evidence type="ECO:0000256" key="6">
    <source>
        <dbReference type="ARBA" id="ARBA00022989"/>
    </source>
</evidence>
<evidence type="ECO:0000259" key="9">
    <source>
        <dbReference type="Pfam" id="PF12019"/>
    </source>
</evidence>
<organism evidence="10">
    <name type="scientific">marine sediment metagenome</name>
    <dbReference type="NCBI Taxonomy" id="412755"/>
    <lineage>
        <taxon>unclassified sequences</taxon>
        <taxon>metagenomes</taxon>
        <taxon>ecological metagenomes</taxon>
    </lineage>
</organism>